<dbReference type="EMBL" id="QRMZ01000029">
    <property type="protein sequence ID" value="RHK04288.1"/>
    <property type="molecule type" value="Genomic_DNA"/>
</dbReference>
<dbReference type="AlphaFoldDB" id="A0A415ENM6"/>
<proteinExistence type="predicted"/>
<evidence type="ECO:0000313" key="2">
    <source>
        <dbReference type="Proteomes" id="UP000286288"/>
    </source>
</evidence>
<accession>A0A415ENM6</accession>
<dbReference type="Proteomes" id="UP000286288">
    <property type="component" value="Unassembled WGS sequence"/>
</dbReference>
<reference evidence="1 2" key="1">
    <citation type="submission" date="2018-08" db="EMBL/GenBank/DDBJ databases">
        <title>A genome reference for cultivated species of the human gut microbiota.</title>
        <authorList>
            <person name="Zou Y."/>
            <person name="Xue W."/>
            <person name="Luo G."/>
        </authorList>
    </citation>
    <scope>NUCLEOTIDE SEQUENCE [LARGE SCALE GENOMIC DNA]</scope>
    <source>
        <strain evidence="1 2">AF48-16</strain>
    </source>
</reference>
<organism evidence="1 2">
    <name type="scientific">Enterococcus casseliflavus</name>
    <name type="common">Enterococcus flavescens</name>
    <dbReference type="NCBI Taxonomy" id="37734"/>
    <lineage>
        <taxon>Bacteria</taxon>
        <taxon>Bacillati</taxon>
        <taxon>Bacillota</taxon>
        <taxon>Bacilli</taxon>
        <taxon>Lactobacillales</taxon>
        <taxon>Enterococcaceae</taxon>
        <taxon>Enterococcus</taxon>
    </lineage>
</organism>
<name>A0A415ENM6_ENTCA</name>
<sequence>MKRIYYNEFSAILVDEKAKTYRYVSSSEGLEHAKQIGVQTIYRTVLNQREEFLIDLGFKRVF</sequence>
<protein>
    <submittedName>
        <fullName evidence="1">Uncharacterized protein</fullName>
    </submittedName>
</protein>
<comment type="caution">
    <text evidence="1">The sequence shown here is derived from an EMBL/GenBank/DDBJ whole genome shotgun (WGS) entry which is preliminary data.</text>
</comment>
<gene>
    <name evidence="1" type="ORF">DW084_16450</name>
</gene>
<evidence type="ECO:0000313" key="1">
    <source>
        <dbReference type="EMBL" id="RHK04288.1"/>
    </source>
</evidence>